<accession>G3SXS4</accession>
<evidence type="ECO:0000259" key="9">
    <source>
        <dbReference type="Pfam" id="PF14881"/>
    </source>
</evidence>
<comment type="function">
    <text evidence="7">Involved in the regulation of mitochondrial distribution and morphology. Required for mitochondrial fusion and mitochondrial network formation.</text>
</comment>
<dbReference type="GO" id="GO:0005829">
    <property type="term" value="C:cytosol"/>
    <property type="evidence" value="ECO:0007669"/>
    <property type="project" value="Ensembl"/>
</dbReference>
<dbReference type="InParanoid" id="G3SXS4"/>
<dbReference type="Proteomes" id="UP000007646">
    <property type="component" value="Unassembled WGS sequence"/>
</dbReference>
<dbReference type="InterPro" id="IPR019605">
    <property type="entry name" value="Misato_II_tubulin-like"/>
</dbReference>
<evidence type="ECO:0000313" key="11">
    <source>
        <dbReference type="Proteomes" id="UP000007646"/>
    </source>
</evidence>
<evidence type="ECO:0000256" key="4">
    <source>
        <dbReference type="ARBA" id="ARBA00017321"/>
    </source>
</evidence>
<dbReference type="CDD" id="cd06060">
    <property type="entry name" value="misato"/>
    <property type="match status" value="1"/>
</dbReference>
<dbReference type="GeneTree" id="ENSGT00530000064067"/>
<keyword evidence="5" id="KW-0963">Cytoplasm</keyword>
<dbReference type="PANTHER" id="PTHR13391">
    <property type="entry name" value="MITOCHONDRIAL DISTRIBUTION REGULATOR MISATO"/>
    <property type="match status" value="1"/>
</dbReference>
<dbReference type="AlphaFoldDB" id="G3SXS4"/>
<evidence type="ECO:0000313" key="10">
    <source>
        <dbReference type="Ensembl" id="ENSLAFP00000005222.2"/>
    </source>
</evidence>
<gene>
    <name evidence="10" type="primary">MSTO1</name>
</gene>
<dbReference type="HOGENOM" id="CLU_022511_0_0_1"/>
<evidence type="ECO:0000256" key="1">
    <source>
        <dbReference type="ARBA" id="ARBA00004173"/>
    </source>
</evidence>
<feature type="domain" description="DML1/Misato tubulin" evidence="9">
    <location>
        <begin position="140"/>
        <end position="329"/>
    </location>
</feature>
<organism evidence="10 11">
    <name type="scientific">Loxodonta africana</name>
    <name type="common">African elephant</name>
    <dbReference type="NCBI Taxonomy" id="9785"/>
    <lineage>
        <taxon>Eukaryota</taxon>
        <taxon>Metazoa</taxon>
        <taxon>Chordata</taxon>
        <taxon>Craniata</taxon>
        <taxon>Vertebrata</taxon>
        <taxon>Euteleostomi</taxon>
        <taxon>Mammalia</taxon>
        <taxon>Eutheria</taxon>
        <taxon>Afrotheria</taxon>
        <taxon>Proboscidea</taxon>
        <taxon>Elephantidae</taxon>
        <taxon>Loxodonta</taxon>
    </lineage>
</organism>
<evidence type="ECO:0000256" key="6">
    <source>
        <dbReference type="ARBA" id="ARBA00023128"/>
    </source>
</evidence>
<evidence type="ECO:0000256" key="3">
    <source>
        <dbReference type="ARBA" id="ARBA00008507"/>
    </source>
</evidence>
<reference evidence="10 11" key="1">
    <citation type="submission" date="2009-06" db="EMBL/GenBank/DDBJ databases">
        <title>The Genome Sequence of Loxodonta africana (African elephant).</title>
        <authorList>
            <person name="Di Palma F."/>
            <person name="Heiman D."/>
            <person name="Young S."/>
            <person name="Johnson J."/>
            <person name="Lander E.S."/>
            <person name="Lindblad-Toh K."/>
        </authorList>
    </citation>
    <scope>NUCLEOTIDE SEQUENCE [LARGE SCALE GENOMIC DNA]</scope>
    <source>
        <strain evidence="10 11">Isolate ISIS603380</strain>
    </source>
</reference>
<reference evidence="10" key="2">
    <citation type="submission" date="2025-08" db="UniProtKB">
        <authorList>
            <consortium name="Ensembl"/>
        </authorList>
    </citation>
    <scope>IDENTIFICATION</scope>
    <source>
        <strain evidence="10">Isolate ISIS603380</strain>
    </source>
</reference>
<dbReference type="InterPro" id="IPR029209">
    <property type="entry name" value="DML1/Misato_tubulin"/>
</dbReference>
<dbReference type="Pfam" id="PF10644">
    <property type="entry name" value="Misat_Tub_SegII"/>
    <property type="match status" value="1"/>
</dbReference>
<dbReference type="Ensembl" id="ENSLAFT00000006222.2">
    <property type="protein sequence ID" value="ENSLAFP00000005222.2"/>
    <property type="gene ID" value="ENSLAFG00000006224.2"/>
</dbReference>
<dbReference type="FunCoup" id="G3SXS4">
    <property type="interactions" value="659"/>
</dbReference>
<protein>
    <recommendedName>
        <fullName evidence="4">Protein misato homolog 1</fullName>
    </recommendedName>
</protein>
<comment type="subcellular location">
    <subcellularLocation>
        <location evidence="2">Cytoplasm</location>
    </subcellularLocation>
    <subcellularLocation>
        <location evidence="1">Mitochondrion</location>
    </subcellularLocation>
</comment>
<dbReference type="STRING" id="9785.ENSLAFP00000005222"/>
<comment type="similarity">
    <text evidence="3">Belongs to the misato family.</text>
</comment>
<keyword evidence="6" id="KW-0496">Mitochondrion</keyword>
<feature type="domain" description="Misato Segment II tubulin-like" evidence="8">
    <location>
        <begin position="6"/>
        <end position="118"/>
    </location>
</feature>
<evidence type="ECO:0000259" key="8">
    <source>
        <dbReference type="Pfam" id="PF10644"/>
    </source>
</evidence>
<dbReference type="GO" id="GO:0005741">
    <property type="term" value="C:mitochondrial outer membrane"/>
    <property type="evidence" value="ECO:0007669"/>
    <property type="project" value="Ensembl"/>
</dbReference>
<dbReference type="InterPro" id="IPR036525">
    <property type="entry name" value="Tubulin/FtsZ_GTPase_sf"/>
</dbReference>
<dbReference type="SUPFAM" id="SSF52490">
    <property type="entry name" value="Tubulin nucleotide-binding domain-like"/>
    <property type="match status" value="1"/>
</dbReference>
<dbReference type="GO" id="GO:0010636">
    <property type="term" value="P:positive regulation of mitochondrial fusion"/>
    <property type="evidence" value="ECO:0007669"/>
    <property type="project" value="Ensembl"/>
</dbReference>
<dbReference type="PANTHER" id="PTHR13391:SF0">
    <property type="entry name" value="PROTEIN MISATO HOMOLOG 1"/>
    <property type="match status" value="1"/>
</dbReference>
<dbReference type="InterPro" id="IPR049942">
    <property type="entry name" value="DML1/Misato"/>
</dbReference>
<name>G3SXS4_LOXAF</name>
<proteinExistence type="inferred from homology"/>
<evidence type="ECO:0000256" key="5">
    <source>
        <dbReference type="ARBA" id="ARBA00022490"/>
    </source>
</evidence>
<dbReference type="OMA" id="RMAAYGC"/>
<dbReference type="GO" id="GO:0007005">
    <property type="term" value="P:mitochondrion organization"/>
    <property type="evidence" value="ECO:0007669"/>
    <property type="project" value="Ensembl"/>
</dbReference>
<evidence type="ECO:0000256" key="7">
    <source>
        <dbReference type="ARBA" id="ARBA00045225"/>
    </source>
</evidence>
<keyword evidence="11" id="KW-1185">Reference proteome</keyword>
<evidence type="ECO:0000256" key="2">
    <source>
        <dbReference type="ARBA" id="ARBA00004496"/>
    </source>
</evidence>
<dbReference type="Pfam" id="PF14881">
    <property type="entry name" value="Tubulin_3"/>
    <property type="match status" value="1"/>
</dbReference>
<dbReference type="GO" id="GO:0048311">
    <property type="term" value="P:mitochondrion distribution"/>
    <property type="evidence" value="ECO:0007669"/>
    <property type="project" value="Ensembl"/>
</dbReference>
<dbReference type="eggNOG" id="KOG2530">
    <property type="taxonomic scope" value="Eukaryota"/>
</dbReference>
<sequence>MAGGAREVVTLQLGHFAGFVGAHWWNQQDAALVRPADGKEPPGELCPDVLYRTGRTVHGQDTYTPRLILMDLKGSLSSLKQEGGLYRDKQLDAAIAWQGKLTTHKEELCPKNPYLQTLGSAEGVLSSDGVWRVKSIPNGKEGSIRVWSDFLRVHLHPRSICMIQKYNHDGETGRLEAFGQGESILKEPGYLEELEDRLHFYVEECDYLQGFQILCDLHDGFSGVAAKTAELLQDEYSGRGVIAWGLLPAPYSLGEPQKNIYRLLNTAFGLVHLAAHSSLVCPLSLGGSLGLRPEPPVTFPHLHYDATLPFHCSAILATALDTITVPYRLRSSPVSMVHLADMLSFSGKKVVTAGATIPFPSGQSLPDTLVQLGGATPWIPLSACGDPSGACCFAQSVVLRGLDRACHTSQLTPGTPLPSPLHACATGEEVLAQYLQQQQPRALSSSHLLLTPCKVAPPYPHLFSSLSQQGLFLDGPPTRAAAESIPVFGALCSSSSLHQTLGGLARELTKLDLRRWASFMAAGVEQDDLEEMLQELYSLAQCYQDGSGLMD</sequence>
<dbReference type="Gene3D" id="3.40.50.1440">
    <property type="entry name" value="Tubulin/FtsZ, GTPase domain"/>
    <property type="match status" value="1"/>
</dbReference>
<reference evidence="10" key="3">
    <citation type="submission" date="2025-09" db="UniProtKB">
        <authorList>
            <consortium name="Ensembl"/>
        </authorList>
    </citation>
    <scope>IDENTIFICATION</scope>
    <source>
        <strain evidence="10">Isolate ISIS603380</strain>
    </source>
</reference>